<dbReference type="OrthoDB" id="9554360at2"/>
<name>A0A1N6I1M5_9BACT</name>
<dbReference type="Proteomes" id="UP000184694">
    <property type="component" value="Unassembled WGS sequence"/>
</dbReference>
<evidence type="ECO:0000313" key="2">
    <source>
        <dbReference type="Proteomes" id="UP000184694"/>
    </source>
</evidence>
<protein>
    <submittedName>
        <fullName evidence="1">Uncharacterized protein</fullName>
    </submittedName>
</protein>
<organism evidence="1 2">
    <name type="scientific">Halodesulfovibrio marinisediminis DSM 17456</name>
    <dbReference type="NCBI Taxonomy" id="1121457"/>
    <lineage>
        <taxon>Bacteria</taxon>
        <taxon>Pseudomonadati</taxon>
        <taxon>Thermodesulfobacteriota</taxon>
        <taxon>Desulfovibrionia</taxon>
        <taxon>Desulfovibrionales</taxon>
        <taxon>Desulfovibrionaceae</taxon>
        <taxon>Halodesulfovibrio</taxon>
    </lineage>
</organism>
<dbReference type="AlphaFoldDB" id="A0A1N6I1M5"/>
<reference evidence="2" key="1">
    <citation type="submission" date="2016-11" db="EMBL/GenBank/DDBJ databases">
        <authorList>
            <person name="Varghese N."/>
            <person name="Submissions S."/>
        </authorList>
    </citation>
    <scope>NUCLEOTIDE SEQUENCE [LARGE SCALE GENOMIC DNA]</scope>
    <source>
        <strain evidence="2">DSM 17456</strain>
    </source>
</reference>
<sequence>MSVQSQETIKLISAGLKVGIKAYESAMRLSAAGYYVPGFKDFQRQAERINVASGRAGGANSSHRLVGHA</sequence>
<gene>
    <name evidence="1" type="ORF">SAMN02745161_2342</name>
</gene>
<evidence type="ECO:0000313" key="1">
    <source>
        <dbReference type="EMBL" id="SIO25893.1"/>
    </source>
</evidence>
<proteinExistence type="predicted"/>
<dbReference type="RefSeq" id="WP_074217121.1">
    <property type="nucleotide sequence ID" value="NZ_FSRG01000006.1"/>
</dbReference>
<accession>A0A1N6I1M5</accession>
<dbReference type="EMBL" id="FSRG01000006">
    <property type="protein sequence ID" value="SIO25893.1"/>
    <property type="molecule type" value="Genomic_DNA"/>
</dbReference>
<keyword evidence="2" id="KW-1185">Reference proteome</keyword>